<evidence type="ECO:0000256" key="2">
    <source>
        <dbReference type="ARBA" id="ARBA00022801"/>
    </source>
</evidence>
<dbReference type="PANTHER" id="PTHR10357:SF179">
    <property type="entry name" value="NEUTRAL AND BASIC AMINO ACID TRANSPORT PROTEIN RBAT"/>
    <property type="match status" value="1"/>
</dbReference>
<dbReference type="SMART" id="SM00642">
    <property type="entry name" value="Aamy"/>
    <property type="match status" value="1"/>
</dbReference>
<feature type="domain" description="Glycosyl hydrolase family 13 catalytic" evidence="4">
    <location>
        <begin position="29"/>
        <end position="434"/>
    </location>
</feature>
<keyword evidence="2" id="KW-0378">Hydrolase</keyword>
<name>C0FU16_9FIRM</name>
<keyword evidence="3" id="KW-0326">Glycosidase</keyword>
<dbReference type="GO" id="GO:0004556">
    <property type="term" value="F:alpha-amylase activity"/>
    <property type="evidence" value="ECO:0007669"/>
    <property type="project" value="TreeGrafter"/>
</dbReference>
<dbReference type="PANTHER" id="PTHR10357">
    <property type="entry name" value="ALPHA-AMYLASE FAMILY MEMBER"/>
    <property type="match status" value="1"/>
</dbReference>
<dbReference type="InterPro" id="IPR017853">
    <property type="entry name" value="GH"/>
</dbReference>
<dbReference type="CDD" id="cd11333">
    <property type="entry name" value="AmyAc_SI_OligoGlu_DGase"/>
    <property type="match status" value="1"/>
</dbReference>
<evidence type="ECO:0000259" key="4">
    <source>
        <dbReference type="SMART" id="SM00642"/>
    </source>
</evidence>
<dbReference type="EMBL" id="ACFY01000091">
    <property type="protein sequence ID" value="EEG93832.1"/>
    <property type="molecule type" value="Genomic_DNA"/>
</dbReference>
<evidence type="ECO:0000256" key="1">
    <source>
        <dbReference type="ARBA" id="ARBA00008061"/>
    </source>
</evidence>
<dbReference type="Gene3D" id="2.60.40.1180">
    <property type="entry name" value="Golgi alpha-mannosidase II"/>
    <property type="match status" value="1"/>
</dbReference>
<gene>
    <name evidence="5" type="ORF">ROSEINA2194_02237</name>
</gene>
<evidence type="ECO:0000256" key="3">
    <source>
        <dbReference type="ARBA" id="ARBA00023295"/>
    </source>
</evidence>
<dbReference type="InterPro" id="IPR013780">
    <property type="entry name" value="Glyco_hydro_b"/>
</dbReference>
<dbReference type="InterPro" id="IPR006047">
    <property type="entry name" value="GH13_cat_dom"/>
</dbReference>
<dbReference type="AlphaFoldDB" id="C0FU16"/>
<protein>
    <submittedName>
        <fullName evidence="5">Alpha amylase, catalytic domain protein</fullName>
    </submittedName>
</protein>
<dbReference type="CAZy" id="GH13">
    <property type="family name" value="Glycoside Hydrolase Family 13"/>
</dbReference>
<dbReference type="Gene3D" id="3.90.400.10">
    <property type="entry name" value="Oligo-1,6-glucosidase, Domain 2"/>
    <property type="match status" value="1"/>
</dbReference>
<dbReference type="FunFam" id="3.90.400.10:FF:000002">
    <property type="entry name" value="Sucrose isomerase"/>
    <property type="match status" value="1"/>
</dbReference>
<dbReference type="FunFam" id="3.20.20.80:FF:000064">
    <property type="entry name" value="Oligo-1,6-glucosidase"/>
    <property type="match status" value="2"/>
</dbReference>
<reference evidence="5 6" key="2">
    <citation type="submission" date="2009-03" db="EMBL/GenBank/DDBJ databases">
        <title>Draft genome sequence of Roseburia inulinivorans (DSM 16841).</title>
        <authorList>
            <person name="Sudarsanam P."/>
            <person name="Ley R."/>
            <person name="Guruge J."/>
            <person name="Turnbaugh P.J."/>
            <person name="Mahowald M."/>
            <person name="Liep D."/>
            <person name="Gordon J."/>
        </authorList>
    </citation>
    <scope>NUCLEOTIDE SEQUENCE [LARGE SCALE GENOMIC DNA]</scope>
    <source>
        <strain evidence="5 6">DSM 16841</strain>
    </source>
</reference>
<dbReference type="Gene3D" id="3.20.20.80">
    <property type="entry name" value="Glycosidases"/>
    <property type="match status" value="1"/>
</dbReference>
<comment type="caution">
    <text evidence="5">The sequence shown here is derived from an EMBL/GenBank/DDBJ whole genome shotgun (WGS) entry which is preliminary data.</text>
</comment>
<dbReference type="GO" id="GO:0009313">
    <property type="term" value="P:oligosaccharide catabolic process"/>
    <property type="evidence" value="ECO:0007669"/>
    <property type="project" value="TreeGrafter"/>
</dbReference>
<accession>C0FU16</accession>
<organism evidence="5 6">
    <name type="scientific">Roseburia inulinivorans DSM 16841</name>
    <dbReference type="NCBI Taxonomy" id="622312"/>
    <lineage>
        <taxon>Bacteria</taxon>
        <taxon>Bacillati</taxon>
        <taxon>Bacillota</taxon>
        <taxon>Clostridia</taxon>
        <taxon>Lachnospirales</taxon>
        <taxon>Lachnospiraceae</taxon>
        <taxon>Roseburia</taxon>
    </lineage>
</organism>
<dbReference type="SUPFAM" id="SSF51445">
    <property type="entry name" value="(Trans)glycosidases"/>
    <property type="match status" value="1"/>
</dbReference>
<sequence length="581" mass="66153">MSFAITPESNERKGEFMKRKWWHDKVAYQIYPKSFLDTNGDGIGDLKGIISKLDYLKELGIDIIWLSPVYESPFVDQGYDISDYYKIAEQFGTMDDFDTLVAEMKKRGMHLIMDLVVNHCSDKHEWFQKALADPDGPYAGYFYFREGKDGKAPSNYRSYFGGSAWTKVPGTNKYYLHTFAKEQPDLNWENPVVRKKIYEMINWWFEKGISGFRIDAIINIKKNLDFPSFPADGDDGLVSCDKMLASAHGIGTFLEEMKHETFDKYDAFTVGEVFHLKEDELREFIGEDGHFSTKFDFSAHVLSYGEHGWYDAPALDFNRWRTALFDTQKADLTVGFEANIIENHDEPRGATHYLPAHARNEAGVKMLAATYFLLRGIPFIYQGQEIGMTNCVRNDISEYDDISTKDQYQAALNAGCSKEAALHACYENSRDNARTPMQWDNSLHGGFTTGTPWLAENPNYTKINVTDQLNRPDSVLSFYKELIALRKAPEYVETFTYGTFAAAYEDVDHMFAYYRTNEETGQRILVAGNFGTDTVTLPLEKPADRVLLTNGKTADVILTRNRESASLVLGSCDCVVLLLGQ</sequence>
<comment type="similarity">
    <text evidence="1">Belongs to the glycosyl hydrolase 13 family.</text>
</comment>
<evidence type="ECO:0000313" key="6">
    <source>
        <dbReference type="Proteomes" id="UP000003561"/>
    </source>
</evidence>
<reference evidence="5 6" key="1">
    <citation type="submission" date="2009-02" db="EMBL/GenBank/DDBJ databases">
        <authorList>
            <person name="Fulton L."/>
            <person name="Clifton S."/>
            <person name="Fulton B."/>
            <person name="Xu J."/>
            <person name="Minx P."/>
            <person name="Pepin K.H."/>
            <person name="Johnson M."/>
            <person name="Bhonagiri V."/>
            <person name="Nash W.E."/>
            <person name="Mardis E.R."/>
            <person name="Wilson R.K."/>
        </authorList>
    </citation>
    <scope>NUCLEOTIDE SEQUENCE [LARGE SCALE GENOMIC DNA]</scope>
    <source>
        <strain evidence="5 6">DSM 16841</strain>
    </source>
</reference>
<dbReference type="eggNOG" id="COG0366">
    <property type="taxonomic scope" value="Bacteria"/>
</dbReference>
<evidence type="ECO:0000313" key="5">
    <source>
        <dbReference type="EMBL" id="EEG93832.1"/>
    </source>
</evidence>
<dbReference type="Pfam" id="PF00128">
    <property type="entry name" value="Alpha-amylase"/>
    <property type="match status" value="1"/>
</dbReference>
<dbReference type="SUPFAM" id="SSF51011">
    <property type="entry name" value="Glycosyl hydrolase domain"/>
    <property type="match status" value="1"/>
</dbReference>
<dbReference type="InterPro" id="IPR045857">
    <property type="entry name" value="O16G_dom_2"/>
</dbReference>
<dbReference type="Proteomes" id="UP000003561">
    <property type="component" value="Unassembled WGS sequence"/>
</dbReference>
<proteinExistence type="inferred from homology"/>